<evidence type="ECO:0000259" key="11">
    <source>
        <dbReference type="PROSITE" id="PS51198"/>
    </source>
</evidence>
<evidence type="ECO:0000313" key="14">
    <source>
        <dbReference type="Proteomes" id="UP000321578"/>
    </source>
</evidence>
<dbReference type="GO" id="GO:0043138">
    <property type="term" value="F:3'-5' DNA helicase activity"/>
    <property type="evidence" value="ECO:0007669"/>
    <property type="project" value="UniProtKB-EC"/>
</dbReference>
<evidence type="ECO:0000256" key="2">
    <source>
        <dbReference type="ARBA" id="ARBA00022741"/>
    </source>
</evidence>
<dbReference type="InterPro" id="IPR014016">
    <property type="entry name" value="UvrD-like_ATP-bd"/>
</dbReference>
<dbReference type="InterPro" id="IPR014017">
    <property type="entry name" value="DNA_helicase_UvrD-like_C"/>
</dbReference>
<dbReference type="GO" id="GO:0005524">
    <property type="term" value="F:ATP binding"/>
    <property type="evidence" value="ECO:0007669"/>
    <property type="project" value="UniProtKB-UniRule"/>
</dbReference>
<dbReference type="Pfam" id="PF13361">
    <property type="entry name" value="UvrD_C"/>
    <property type="match status" value="1"/>
</dbReference>
<sequence>MENHKLNEKQKKAVGYEGKHLLVLAGAGTGKTRCIVGRAAYLIEQGIAPEKIQILTFTKRSASEIVERVKASLTNNQAQSLNGSTFHSWCNQLIVRYPNLFGAAGYTVIDPDDQLSVMKMVCGDQIIEYKGIRIKPQQLIDIYSYGRNTRQNLSNAIREKVYKGKTDAETTDEIDIIRSRVEVLLKAYQTKKGEGRYIDYDDLLLVVANRLRNDAEARDILSHQLKHLLIDEFQDTNPLQWYLLEPFLEIAKFYCVGDDAQSIYSFRGADYKNVHLFKQRVPESEILILDKNYRSTQEILDVSNWLIAQSPLDYDKELQASRGSGMTPKLVNVASQWEEANFIAENILENFTENNKQFADHLILSKSTYYTKPLQAVFIQKKIPYVTYGGRKFMEAAHIKDVISALRVVNNHFDEIGWMRFLTFWDGIGEIKAGKYISQLVAFEDPLGCAQNLADVIGGQEGETIADIYNTIYRNAGNVKQALQETYSKMEQALAFKYRKDWEEKRKSDFPVLEMLGDNYASIGQMISEGILENAKQLNGNPVLEGSQISDSEIKDHVVISTVHSAKGLEADVCYVLNVSPKVYPSAWNLDSEEKVEEDRRVLYVALTRAKNELYITRDTNSINTVNKTKNAGFSSKYFLEELPNQLTEQLINPYSLIKPRDISKPNSIDLSFGMDFS</sequence>
<evidence type="ECO:0000256" key="3">
    <source>
        <dbReference type="ARBA" id="ARBA00022801"/>
    </source>
</evidence>
<comment type="caution">
    <text evidence="13">The sequence shown here is derived from an EMBL/GenBank/DDBJ whole genome shotgun (WGS) entry which is preliminary data.</text>
</comment>
<dbReference type="PROSITE" id="PS51198">
    <property type="entry name" value="UVRD_HELICASE_ATP_BIND"/>
    <property type="match status" value="1"/>
</dbReference>
<dbReference type="Gene3D" id="3.40.50.300">
    <property type="entry name" value="P-loop containing nucleotide triphosphate hydrolases"/>
    <property type="match status" value="2"/>
</dbReference>
<dbReference type="InterPro" id="IPR000212">
    <property type="entry name" value="DNA_helicase_UvrD/REP"/>
</dbReference>
<evidence type="ECO:0000313" key="13">
    <source>
        <dbReference type="EMBL" id="TXD89906.1"/>
    </source>
</evidence>
<keyword evidence="2 10" id="KW-0547">Nucleotide-binding</keyword>
<dbReference type="Gene3D" id="1.10.10.160">
    <property type="match status" value="1"/>
</dbReference>
<dbReference type="GO" id="GO:0005829">
    <property type="term" value="C:cytosol"/>
    <property type="evidence" value="ECO:0007669"/>
    <property type="project" value="TreeGrafter"/>
</dbReference>
<dbReference type="RefSeq" id="WP_147085851.1">
    <property type="nucleotide sequence ID" value="NZ_VORM01000005.1"/>
</dbReference>
<dbReference type="PROSITE" id="PS51217">
    <property type="entry name" value="UVRD_HELICASE_CTER"/>
    <property type="match status" value="1"/>
</dbReference>
<dbReference type="PANTHER" id="PTHR11070:SF3">
    <property type="entry name" value="DNA 3'-5' HELICASE"/>
    <property type="match status" value="1"/>
</dbReference>
<keyword evidence="5 10" id="KW-0067">ATP-binding</keyword>
<dbReference type="GO" id="GO:0003677">
    <property type="term" value="F:DNA binding"/>
    <property type="evidence" value="ECO:0007669"/>
    <property type="project" value="InterPro"/>
</dbReference>
<evidence type="ECO:0000256" key="8">
    <source>
        <dbReference type="ARBA" id="ARBA00034808"/>
    </source>
</evidence>
<dbReference type="GO" id="GO:0016887">
    <property type="term" value="F:ATP hydrolysis activity"/>
    <property type="evidence" value="ECO:0007669"/>
    <property type="project" value="RHEA"/>
</dbReference>
<comment type="similarity">
    <text evidence="1">Belongs to the helicase family. UvrD subfamily.</text>
</comment>
<keyword evidence="6" id="KW-0413">Isomerase</keyword>
<evidence type="ECO:0000256" key="4">
    <source>
        <dbReference type="ARBA" id="ARBA00022806"/>
    </source>
</evidence>
<comment type="catalytic activity">
    <reaction evidence="7">
        <text>Couples ATP hydrolysis with the unwinding of duplex DNA by translocating in the 3'-5' direction.</text>
        <dbReference type="EC" id="5.6.2.4"/>
    </reaction>
</comment>
<feature type="domain" description="UvrD-like helicase C-terminal" evidence="12">
    <location>
        <begin position="297"/>
        <end position="568"/>
    </location>
</feature>
<dbReference type="GO" id="GO:0000725">
    <property type="term" value="P:recombinational repair"/>
    <property type="evidence" value="ECO:0007669"/>
    <property type="project" value="TreeGrafter"/>
</dbReference>
<feature type="binding site" evidence="10">
    <location>
        <begin position="25"/>
        <end position="32"/>
    </location>
    <ligand>
        <name>ATP</name>
        <dbReference type="ChEBI" id="CHEBI:30616"/>
    </ligand>
</feature>
<evidence type="ECO:0000256" key="5">
    <source>
        <dbReference type="ARBA" id="ARBA00022840"/>
    </source>
</evidence>
<evidence type="ECO:0000256" key="9">
    <source>
        <dbReference type="ARBA" id="ARBA00048988"/>
    </source>
</evidence>
<feature type="domain" description="UvrD-like helicase ATP-binding" evidence="11">
    <location>
        <begin position="4"/>
        <end position="296"/>
    </location>
</feature>
<dbReference type="EC" id="5.6.2.4" evidence="8"/>
<gene>
    <name evidence="13" type="ORF">ESY86_06825</name>
</gene>
<organism evidence="13 14">
    <name type="scientific">Subsaximicrobium wynnwilliamsii</name>
    <dbReference type="NCBI Taxonomy" id="291179"/>
    <lineage>
        <taxon>Bacteria</taxon>
        <taxon>Pseudomonadati</taxon>
        <taxon>Bacteroidota</taxon>
        <taxon>Flavobacteriia</taxon>
        <taxon>Flavobacteriales</taxon>
        <taxon>Flavobacteriaceae</taxon>
        <taxon>Subsaximicrobium</taxon>
    </lineage>
</organism>
<dbReference type="EMBL" id="VORO01000005">
    <property type="protein sequence ID" value="TXD89906.1"/>
    <property type="molecule type" value="Genomic_DNA"/>
</dbReference>
<dbReference type="SUPFAM" id="SSF52540">
    <property type="entry name" value="P-loop containing nucleoside triphosphate hydrolases"/>
    <property type="match status" value="1"/>
</dbReference>
<name>A0A5C6ZJD9_9FLAO</name>
<proteinExistence type="inferred from homology"/>
<evidence type="ECO:0000259" key="12">
    <source>
        <dbReference type="PROSITE" id="PS51217"/>
    </source>
</evidence>
<evidence type="ECO:0000256" key="10">
    <source>
        <dbReference type="PROSITE-ProRule" id="PRU00560"/>
    </source>
</evidence>
<dbReference type="PANTHER" id="PTHR11070">
    <property type="entry name" value="UVRD / RECB / PCRA DNA HELICASE FAMILY MEMBER"/>
    <property type="match status" value="1"/>
</dbReference>
<dbReference type="Pfam" id="PF00580">
    <property type="entry name" value="UvrD-helicase"/>
    <property type="match status" value="1"/>
</dbReference>
<keyword evidence="4 10" id="KW-0347">Helicase</keyword>
<protein>
    <recommendedName>
        <fullName evidence="8">DNA 3'-5' helicase</fullName>
        <ecNumber evidence="8">5.6.2.4</ecNumber>
    </recommendedName>
</protein>
<dbReference type="InterPro" id="IPR013986">
    <property type="entry name" value="DExx_box_DNA_helicase_dom_sf"/>
</dbReference>
<accession>A0A5C6ZJD9</accession>
<keyword evidence="14" id="KW-1185">Reference proteome</keyword>
<comment type="catalytic activity">
    <reaction evidence="9">
        <text>ATP + H2O = ADP + phosphate + H(+)</text>
        <dbReference type="Rhea" id="RHEA:13065"/>
        <dbReference type="ChEBI" id="CHEBI:15377"/>
        <dbReference type="ChEBI" id="CHEBI:15378"/>
        <dbReference type="ChEBI" id="CHEBI:30616"/>
        <dbReference type="ChEBI" id="CHEBI:43474"/>
        <dbReference type="ChEBI" id="CHEBI:456216"/>
        <dbReference type="EC" id="5.6.2.4"/>
    </reaction>
</comment>
<dbReference type="Gene3D" id="1.10.486.10">
    <property type="entry name" value="PCRA, domain 4"/>
    <property type="match status" value="1"/>
</dbReference>
<keyword evidence="3 10" id="KW-0378">Hydrolase</keyword>
<evidence type="ECO:0000256" key="6">
    <source>
        <dbReference type="ARBA" id="ARBA00023235"/>
    </source>
</evidence>
<reference evidence="13 14" key="1">
    <citation type="submission" date="2019-08" db="EMBL/GenBank/DDBJ databases">
        <title>Genomes of Subsaximicrobium wynnwilliamsii strains.</title>
        <authorList>
            <person name="Bowman J.P."/>
        </authorList>
    </citation>
    <scope>NUCLEOTIDE SEQUENCE [LARGE SCALE GENOMIC DNA]</scope>
    <source>
        <strain evidence="13 14">2-80-2</strain>
    </source>
</reference>
<evidence type="ECO:0000256" key="7">
    <source>
        <dbReference type="ARBA" id="ARBA00034617"/>
    </source>
</evidence>
<dbReference type="Proteomes" id="UP000321578">
    <property type="component" value="Unassembled WGS sequence"/>
</dbReference>
<dbReference type="OrthoDB" id="9810135at2"/>
<dbReference type="InterPro" id="IPR027417">
    <property type="entry name" value="P-loop_NTPase"/>
</dbReference>
<evidence type="ECO:0000256" key="1">
    <source>
        <dbReference type="ARBA" id="ARBA00009922"/>
    </source>
</evidence>
<dbReference type="CDD" id="cd17932">
    <property type="entry name" value="DEXQc_UvrD"/>
    <property type="match status" value="1"/>
</dbReference>
<dbReference type="AlphaFoldDB" id="A0A5C6ZJD9"/>